<proteinExistence type="predicted"/>
<organism evidence="1 2">
    <name type="scientific">Aristolochia fimbriata</name>
    <name type="common">White veined hardy Dutchman's pipe vine</name>
    <dbReference type="NCBI Taxonomy" id="158543"/>
    <lineage>
        <taxon>Eukaryota</taxon>
        <taxon>Viridiplantae</taxon>
        <taxon>Streptophyta</taxon>
        <taxon>Embryophyta</taxon>
        <taxon>Tracheophyta</taxon>
        <taxon>Spermatophyta</taxon>
        <taxon>Magnoliopsida</taxon>
        <taxon>Magnoliidae</taxon>
        <taxon>Piperales</taxon>
        <taxon>Aristolochiaceae</taxon>
        <taxon>Aristolochia</taxon>
    </lineage>
</organism>
<sequence>MYVGFSIFKSGGFASEFYDSGRWPVSPRRARWVPFPISRTELKVHRVTDSQRPSAVCARGCNHSERAVAARLRLLGSWKPHHRRLNAVFGVPPPAFTERLCVFCGEHSDRRLRERVAENHES</sequence>
<dbReference type="Proteomes" id="UP000825729">
    <property type="component" value="Unassembled WGS sequence"/>
</dbReference>
<comment type="caution">
    <text evidence="1">The sequence shown here is derived from an EMBL/GenBank/DDBJ whole genome shotgun (WGS) entry which is preliminary data.</text>
</comment>
<keyword evidence="2" id="KW-1185">Reference proteome</keyword>
<dbReference type="AlphaFoldDB" id="A0AAV7EGM9"/>
<reference evidence="1 2" key="1">
    <citation type="submission" date="2021-07" db="EMBL/GenBank/DDBJ databases">
        <title>The Aristolochia fimbriata genome: insights into angiosperm evolution, floral development and chemical biosynthesis.</title>
        <authorList>
            <person name="Jiao Y."/>
        </authorList>
    </citation>
    <scope>NUCLEOTIDE SEQUENCE [LARGE SCALE GENOMIC DNA]</scope>
    <source>
        <strain evidence="1">IBCAS-2021</strain>
        <tissue evidence="1">Leaf</tissue>
    </source>
</reference>
<protein>
    <submittedName>
        <fullName evidence="1">Uncharacterized protein</fullName>
    </submittedName>
</protein>
<evidence type="ECO:0000313" key="1">
    <source>
        <dbReference type="EMBL" id="KAG9448005.1"/>
    </source>
</evidence>
<name>A0AAV7EGM9_ARIFI</name>
<accession>A0AAV7EGM9</accession>
<gene>
    <name evidence="1" type="ORF">H6P81_014133</name>
</gene>
<dbReference type="EMBL" id="JAINDJ010000005">
    <property type="protein sequence ID" value="KAG9448005.1"/>
    <property type="molecule type" value="Genomic_DNA"/>
</dbReference>
<evidence type="ECO:0000313" key="2">
    <source>
        <dbReference type="Proteomes" id="UP000825729"/>
    </source>
</evidence>